<dbReference type="GO" id="GO:0032541">
    <property type="term" value="C:cortical endoplasmic reticulum"/>
    <property type="evidence" value="ECO:0007669"/>
    <property type="project" value="TreeGrafter"/>
</dbReference>
<feature type="transmembrane region" description="Helical" evidence="6">
    <location>
        <begin position="510"/>
        <end position="533"/>
    </location>
</feature>
<feature type="compositionally biased region" description="Polar residues" evidence="5">
    <location>
        <begin position="857"/>
        <end position="866"/>
    </location>
</feature>
<evidence type="ECO:0000256" key="6">
    <source>
        <dbReference type="SAM" id="Phobius"/>
    </source>
</evidence>
<feature type="compositionally biased region" description="Basic and acidic residues" evidence="5">
    <location>
        <begin position="627"/>
        <end position="648"/>
    </location>
</feature>
<keyword evidence="4 6" id="KW-0472">Membrane</keyword>
<dbReference type="InterPro" id="IPR007632">
    <property type="entry name" value="Anoctamin"/>
</dbReference>
<feature type="domain" description="Anoctamin transmembrane" evidence="7">
    <location>
        <begin position="119"/>
        <end position="597"/>
    </location>
</feature>
<dbReference type="RefSeq" id="XP_056080443.1">
    <property type="nucleotide sequence ID" value="XM_056223364.1"/>
</dbReference>
<feature type="region of interest" description="Disordered" evidence="5">
    <location>
        <begin position="611"/>
        <end position="720"/>
    </location>
</feature>
<keyword evidence="2 6" id="KW-0812">Transmembrane</keyword>
<feature type="compositionally biased region" description="Low complexity" evidence="5">
    <location>
        <begin position="671"/>
        <end position="694"/>
    </location>
</feature>
<dbReference type="PANTHER" id="PTHR12308">
    <property type="entry name" value="ANOCTAMIN"/>
    <property type="match status" value="1"/>
</dbReference>
<gene>
    <name evidence="8" type="primary">SMKI02G1960</name>
    <name evidence="8" type="ORF">SMKI_02G1960</name>
</gene>
<evidence type="ECO:0000256" key="1">
    <source>
        <dbReference type="ARBA" id="ARBA00004141"/>
    </source>
</evidence>
<dbReference type="GO" id="GO:0016020">
    <property type="term" value="C:membrane"/>
    <property type="evidence" value="ECO:0007669"/>
    <property type="project" value="UniProtKB-SubCell"/>
</dbReference>
<evidence type="ECO:0000256" key="2">
    <source>
        <dbReference type="ARBA" id="ARBA00022692"/>
    </source>
</evidence>
<feature type="region of interest" description="Disordered" evidence="5">
    <location>
        <begin position="801"/>
        <end position="942"/>
    </location>
</feature>
<keyword evidence="9" id="KW-1185">Reference proteome</keyword>
<evidence type="ECO:0000256" key="4">
    <source>
        <dbReference type="ARBA" id="ARBA00023136"/>
    </source>
</evidence>
<dbReference type="InterPro" id="IPR049452">
    <property type="entry name" value="Anoctamin_TM"/>
</dbReference>
<dbReference type="AlphaFoldDB" id="A0AA35IWS7"/>
<evidence type="ECO:0000256" key="5">
    <source>
        <dbReference type="SAM" id="MobiDB-lite"/>
    </source>
</evidence>
<feature type="transmembrane region" description="Helical" evidence="6">
    <location>
        <begin position="303"/>
        <end position="322"/>
    </location>
</feature>
<comment type="subcellular location">
    <subcellularLocation>
        <location evidence="1">Membrane</location>
        <topology evidence="1">Multi-pass membrane protein</topology>
    </subcellularLocation>
</comment>
<sequence>MSQTITSLDPNCVIVFNNTSSANEKSLRIEFKRLNIHSVIEPGHDLKTSYAFIRIQQDDAKLLFSFLQNLDFIESIIPYHDTELSNDLHKLISKSKSKILETPKQYELYNLSNLTNNPKQALYFAFLQSYIKWLIPFSFFGLSIRFLSNFTYEFNSTYSLFTVLWTLSFAAFWLYKYEPFWSDRLSKYSSFSTVEFLCDKQKAPRNAGSVTMLKKWCFIPIALLFGTVLLSFQLYCFALEIFIKQIYNGPFVSILSFLPTILICTFTPALTIVYNKYFVEPMTKWENHNSVSSAKKSKEAKNFVIVFLSSYVPLLITLFLYLPMGHLLTTEIRVKFFNAFSMLARLPTHDSDFVIDTKRYEGQFFYFIVINQVIQFSMENFVPSLVSIVQQKINGPNPNFVKAENEISKNQLSPSDMKIWSKIKLYETDPWGATFDLDANLKKLLLQFGYLVMFSTIWPLAPFICLVVNLVVYQVDLRKAVLYSKPEYFSFPIYDKLSSVSLTKKLTVGLWNSVLVTFAILGSVITATLTYMYQNCNLPDVGVRTSIQTNKLWYLANPMNHSWTNIVLYAVFIEHVSIAAFFLFSSILRSSHDDVSNGIVPMNVINVQTSSKQESFENIPSPNFSSDNEKELIQRRRPSKESLPHEANGEQPVSDAKGFETQDIAPFQNDPSSLSSTSPSSSSSSASGADAPKSVDNNTAESSGEKPLASDNSEKRNSLVKVPTVGSYGVAGATLPETIPTSKNYYLRFDDDGKSIKDVKSSAEASNVTNINALDTKSKLLPNGNASDALRRKIDQIPKIAVTGGEGNDDSQVKDDHTTKTPVSKDVNIKPVVATSVNDVQSKASMTTEQTKRTEVSNKNGPTRSISTKETKESTRPSNNNTTINATQPHHHNHHHHNHNRDAGAKNVTNNAKTTESSSSSSATKEKPKHKKGLLHKLKKKL</sequence>
<dbReference type="Pfam" id="PF04547">
    <property type="entry name" value="Anoctamin"/>
    <property type="match status" value="1"/>
</dbReference>
<dbReference type="GO" id="GO:0005254">
    <property type="term" value="F:chloride channel activity"/>
    <property type="evidence" value="ECO:0007669"/>
    <property type="project" value="TreeGrafter"/>
</dbReference>
<accession>A0AA35IWS7</accession>
<evidence type="ECO:0000313" key="8">
    <source>
        <dbReference type="EMBL" id="CAI4037326.1"/>
    </source>
</evidence>
<feature type="transmembrane region" description="Helical" evidence="6">
    <location>
        <begin position="448"/>
        <end position="472"/>
    </location>
</feature>
<protein>
    <recommendedName>
        <fullName evidence="7">Anoctamin transmembrane domain-containing protein</fullName>
    </recommendedName>
</protein>
<feature type="transmembrane region" description="Helical" evidence="6">
    <location>
        <begin position="249"/>
        <end position="274"/>
    </location>
</feature>
<name>A0AA35IWS7_SACMI</name>
<evidence type="ECO:0000259" key="7">
    <source>
        <dbReference type="Pfam" id="PF04547"/>
    </source>
</evidence>
<dbReference type="Proteomes" id="UP001161438">
    <property type="component" value="Chromosome 2"/>
</dbReference>
<feature type="compositionally biased region" description="Basic residues" evidence="5">
    <location>
        <begin position="927"/>
        <end position="942"/>
    </location>
</feature>
<feature type="transmembrane region" description="Helical" evidence="6">
    <location>
        <begin position="221"/>
        <end position="243"/>
    </location>
</feature>
<organism evidence="8 9">
    <name type="scientific">Saccharomyces mikatae IFO 1815</name>
    <dbReference type="NCBI Taxonomy" id="226126"/>
    <lineage>
        <taxon>Eukaryota</taxon>
        <taxon>Fungi</taxon>
        <taxon>Dikarya</taxon>
        <taxon>Ascomycota</taxon>
        <taxon>Saccharomycotina</taxon>
        <taxon>Saccharomycetes</taxon>
        <taxon>Saccharomycetales</taxon>
        <taxon>Saccharomycetaceae</taxon>
        <taxon>Saccharomyces</taxon>
    </lineage>
</organism>
<feature type="compositionally biased region" description="Polar residues" evidence="5">
    <location>
        <begin position="611"/>
        <end position="626"/>
    </location>
</feature>
<feature type="compositionally biased region" description="Basic residues" evidence="5">
    <location>
        <begin position="889"/>
        <end position="899"/>
    </location>
</feature>
<feature type="transmembrane region" description="Helical" evidence="6">
    <location>
        <begin position="121"/>
        <end position="144"/>
    </location>
</feature>
<feature type="transmembrane region" description="Helical" evidence="6">
    <location>
        <begin position="156"/>
        <end position="175"/>
    </location>
</feature>
<dbReference type="GeneID" id="80916539"/>
<keyword evidence="3 6" id="KW-1133">Transmembrane helix</keyword>
<proteinExistence type="predicted"/>
<feature type="compositionally biased region" description="Polar residues" evidence="5">
    <location>
        <begin position="876"/>
        <end position="888"/>
    </location>
</feature>
<evidence type="ECO:0000313" key="9">
    <source>
        <dbReference type="Proteomes" id="UP001161438"/>
    </source>
</evidence>
<reference evidence="8" key="1">
    <citation type="submission" date="2022-10" db="EMBL/GenBank/DDBJ databases">
        <authorList>
            <person name="Byrne P K."/>
        </authorList>
    </citation>
    <scope>NUCLEOTIDE SEQUENCE</scope>
    <source>
        <strain evidence="8">IFO1815</strain>
    </source>
</reference>
<dbReference type="EMBL" id="OX365758">
    <property type="protein sequence ID" value="CAI4037326.1"/>
    <property type="molecule type" value="Genomic_DNA"/>
</dbReference>
<feature type="compositionally biased region" description="Polar residues" evidence="5">
    <location>
        <begin position="835"/>
        <end position="849"/>
    </location>
</feature>
<feature type="transmembrane region" description="Helical" evidence="6">
    <location>
        <begin position="566"/>
        <end position="584"/>
    </location>
</feature>
<feature type="compositionally biased region" description="Low complexity" evidence="5">
    <location>
        <begin position="909"/>
        <end position="923"/>
    </location>
</feature>
<evidence type="ECO:0000256" key="3">
    <source>
        <dbReference type="ARBA" id="ARBA00022989"/>
    </source>
</evidence>
<dbReference type="PANTHER" id="PTHR12308:SF73">
    <property type="entry name" value="ANOCTAMIN"/>
    <property type="match status" value="1"/>
</dbReference>